<dbReference type="STRING" id="1123397.SAMN05660831_01014"/>
<evidence type="ECO:0000256" key="1">
    <source>
        <dbReference type="SAM" id="Phobius"/>
    </source>
</evidence>
<evidence type="ECO:0000313" key="3">
    <source>
        <dbReference type="Proteomes" id="UP000198611"/>
    </source>
</evidence>
<dbReference type="RefSeq" id="WP_205407749.1">
    <property type="nucleotide sequence ID" value="NZ_FOMJ01000002.1"/>
</dbReference>
<feature type="transmembrane region" description="Helical" evidence="1">
    <location>
        <begin position="45"/>
        <end position="68"/>
    </location>
</feature>
<evidence type="ECO:0008006" key="4">
    <source>
        <dbReference type="Google" id="ProtNLM"/>
    </source>
</evidence>
<evidence type="ECO:0000313" key="2">
    <source>
        <dbReference type="EMBL" id="SFD17651.1"/>
    </source>
</evidence>
<accession>A0A1I1Q6A7</accession>
<dbReference type="Proteomes" id="UP000198611">
    <property type="component" value="Unassembled WGS sequence"/>
</dbReference>
<feature type="transmembrane region" description="Helical" evidence="1">
    <location>
        <begin position="12"/>
        <end position="33"/>
    </location>
</feature>
<sequence>MRRKLSARWFSPLFALFMSVLMSFLMSALITLVNLGPTPDFFSRWLLYAFPSAWAMAFPIALFVVPVVRRWVARFVEH</sequence>
<name>A0A1I1Q6A7_9GAMM</name>
<dbReference type="AlphaFoldDB" id="A0A1I1Q6A7"/>
<protein>
    <recommendedName>
        <fullName evidence="4">DUF2798 domain-containing protein</fullName>
    </recommendedName>
</protein>
<keyword evidence="3" id="KW-1185">Reference proteome</keyword>
<organism evidence="2 3">
    <name type="scientific">Thiohalospira halophila DSM 15071</name>
    <dbReference type="NCBI Taxonomy" id="1123397"/>
    <lineage>
        <taxon>Bacteria</taxon>
        <taxon>Pseudomonadati</taxon>
        <taxon>Pseudomonadota</taxon>
        <taxon>Gammaproteobacteria</taxon>
        <taxon>Thiohalospirales</taxon>
        <taxon>Thiohalospiraceae</taxon>
        <taxon>Thiohalospira</taxon>
    </lineage>
</organism>
<keyword evidence="1" id="KW-1133">Transmembrane helix</keyword>
<keyword evidence="1" id="KW-0472">Membrane</keyword>
<dbReference type="EMBL" id="FOMJ01000002">
    <property type="protein sequence ID" value="SFD17651.1"/>
    <property type="molecule type" value="Genomic_DNA"/>
</dbReference>
<gene>
    <name evidence="2" type="ORF">SAMN05660831_01014</name>
</gene>
<dbReference type="Pfam" id="PF11391">
    <property type="entry name" value="DUF2798"/>
    <property type="match status" value="1"/>
</dbReference>
<reference evidence="2 3" key="1">
    <citation type="submission" date="2016-10" db="EMBL/GenBank/DDBJ databases">
        <authorList>
            <person name="de Groot N.N."/>
        </authorList>
    </citation>
    <scope>NUCLEOTIDE SEQUENCE [LARGE SCALE GENOMIC DNA]</scope>
    <source>
        <strain evidence="2 3">HL3</strain>
    </source>
</reference>
<keyword evidence="1" id="KW-0812">Transmembrane</keyword>
<proteinExistence type="predicted"/>
<dbReference type="InterPro" id="IPR021529">
    <property type="entry name" value="DUF2798"/>
</dbReference>